<evidence type="ECO:0000259" key="2">
    <source>
        <dbReference type="Pfam" id="PF04230"/>
    </source>
</evidence>
<gene>
    <name evidence="3" type="ORF">LY90DRAFT_511704</name>
</gene>
<keyword evidence="4" id="KW-1185">Reference proteome</keyword>
<reference evidence="3 4" key="1">
    <citation type="submission" date="2016-08" db="EMBL/GenBank/DDBJ databases">
        <title>A Parts List for Fungal Cellulosomes Revealed by Comparative Genomics.</title>
        <authorList>
            <consortium name="DOE Joint Genome Institute"/>
            <person name="Haitjema C.H."/>
            <person name="Gilmore S.P."/>
            <person name="Henske J.K."/>
            <person name="Solomon K.V."/>
            <person name="De Groot R."/>
            <person name="Kuo A."/>
            <person name="Mondo S.J."/>
            <person name="Salamov A.A."/>
            <person name="Labutti K."/>
            <person name="Zhao Z."/>
            <person name="Chiniquy J."/>
            <person name="Barry K."/>
            <person name="Brewer H.M."/>
            <person name="Purvine S.O."/>
            <person name="Wright A.T."/>
            <person name="Boxma B."/>
            <person name="Van Alen T."/>
            <person name="Hackstein J.H."/>
            <person name="Baker S.E."/>
            <person name="Grigoriev I.V."/>
            <person name="O'Malley M.A."/>
        </authorList>
    </citation>
    <scope>NUCLEOTIDE SEQUENCE [LARGE SCALE GENOMIC DNA]</scope>
    <source>
        <strain evidence="3 4">G1</strain>
    </source>
</reference>
<feature type="domain" description="Polysaccharide pyruvyl transferase" evidence="2">
    <location>
        <begin position="261"/>
        <end position="509"/>
    </location>
</feature>
<proteinExistence type="predicted"/>
<name>A0A1Y2BKW9_9FUNG</name>
<dbReference type="InterPro" id="IPR007345">
    <property type="entry name" value="Polysacch_pyruvyl_Trfase"/>
</dbReference>
<dbReference type="OrthoDB" id="10426871at2759"/>
<sequence>MKFKFYFLFLFNSTLIPAYLNEKIVESEIPLCSEREITKKKNEDLENLFKNGISNSNDYFGQCNIKYYLERYETESLSKENENKKNSIQEELKNNINFTIEEPVNVNDLNLGKLNENKNDSCDNDSISFISDTHNSGKDKKRELTQTSLNSKKDFSISLNNDKNDWGNLSHSFTFEKECLSENLSTNYFMKGFLGKICLNENHLPYYSKKYLTLMYHPSYEYYNKKLFYYLIEKIGFNEALSRLLNPKKNVAIFNFFYTNNYGAILTAYSLQTVLLKLGYNPYLIGKAIQKNSLTQFIDENLFSGGINGFNDNLNKLKALNKYYDNFVVGSDQVWRYEYLNNLYEVLFLSFVEKNKNKIACAASFGTDHWDGPWELLGKIRKYIKSFNKITVREKSGVKICKNTFNAEAKAIFDPVFYLKNSDWNKLLDRSTLNLSTSSMIYILDKSEKITNQINSILEKVNPIQHWLNIGSTSIYDFLKGIQSSQRVITDSFHGLCFSIIFHKDFICLCNKDRGEERFISLLSDLGLMDRLFYDLSKVNIEKLPPIDYSIVDKIIELKRQEGLQFLQSNLT</sequence>
<evidence type="ECO:0000313" key="3">
    <source>
        <dbReference type="EMBL" id="ORY35280.1"/>
    </source>
</evidence>
<evidence type="ECO:0000313" key="4">
    <source>
        <dbReference type="Proteomes" id="UP000193920"/>
    </source>
</evidence>
<comment type="caution">
    <text evidence="3">The sequence shown here is derived from an EMBL/GenBank/DDBJ whole genome shotgun (WGS) entry which is preliminary data.</text>
</comment>
<dbReference type="AlphaFoldDB" id="A0A1Y2BKW9"/>
<feature type="chain" id="PRO_5012440673" description="Polysaccharide pyruvyl transferase domain-containing protein" evidence="1">
    <location>
        <begin position="19"/>
        <end position="572"/>
    </location>
</feature>
<feature type="signal peptide" evidence="1">
    <location>
        <begin position="1"/>
        <end position="18"/>
    </location>
</feature>
<evidence type="ECO:0000256" key="1">
    <source>
        <dbReference type="SAM" id="SignalP"/>
    </source>
</evidence>
<dbReference type="Proteomes" id="UP000193920">
    <property type="component" value="Unassembled WGS sequence"/>
</dbReference>
<organism evidence="3 4">
    <name type="scientific">Neocallimastix californiae</name>
    <dbReference type="NCBI Taxonomy" id="1754190"/>
    <lineage>
        <taxon>Eukaryota</taxon>
        <taxon>Fungi</taxon>
        <taxon>Fungi incertae sedis</taxon>
        <taxon>Chytridiomycota</taxon>
        <taxon>Chytridiomycota incertae sedis</taxon>
        <taxon>Neocallimastigomycetes</taxon>
        <taxon>Neocallimastigales</taxon>
        <taxon>Neocallimastigaceae</taxon>
        <taxon>Neocallimastix</taxon>
    </lineage>
</organism>
<protein>
    <recommendedName>
        <fullName evidence="2">Polysaccharide pyruvyl transferase domain-containing protein</fullName>
    </recommendedName>
</protein>
<keyword evidence="1" id="KW-0732">Signal</keyword>
<dbReference type="EMBL" id="MCOG01000152">
    <property type="protein sequence ID" value="ORY35280.1"/>
    <property type="molecule type" value="Genomic_DNA"/>
</dbReference>
<accession>A0A1Y2BKW9</accession>
<dbReference type="Pfam" id="PF04230">
    <property type="entry name" value="PS_pyruv_trans"/>
    <property type="match status" value="1"/>
</dbReference>